<proteinExistence type="predicted"/>
<evidence type="ECO:0000313" key="1">
    <source>
        <dbReference type="EMBL" id="JAD76823.1"/>
    </source>
</evidence>
<dbReference type="AlphaFoldDB" id="A0A0A9CQV3"/>
<reference evidence="1" key="2">
    <citation type="journal article" date="2015" name="Data Brief">
        <title>Shoot transcriptome of the giant reed, Arundo donax.</title>
        <authorList>
            <person name="Barrero R.A."/>
            <person name="Guerrero F.D."/>
            <person name="Moolhuijzen P."/>
            <person name="Goolsby J.A."/>
            <person name="Tidwell J."/>
            <person name="Bellgard S.E."/>
            <person name="Bellgard M.I."/>
        </authorList>
    </citation>
    <scope>NUCLEOTIDE SEQUENCE</scope>
    <source>
        <tissue evidence="1">Shoot tissue taken approximately 20 cm above the soil surface</tissue>
    </source>
</reference>
<dbReference type="EMBL" id="GBRH01221072">
    <property type="protein sequence ID" value="JAD76823.1"/>
    <property type="molecule type" value="Transcribed_RNA"/>
</dbReference>
<organism evidence="1">
    <name type="scientific">Arundo donax</name>
    <name type="common">Giant reed</name>
    <name type="synonym">Donax arundinaceus</name>
    <dbReference type="NCBI Taxonomy" id="35708"/>
    <lineage>
        <taxon>Eukaryota</taxon>
        <taxon>Viridiplantae</taxon>
        <taxon>Streptophyta</taxon>
        <taxon>Embryophyta</taxon>
        <taxon>Tracheophyta</taxon>
        <taxon>Spermatophyta</taxon>
        <taxon>Magnoliopsida</taxon>
        <taxon>Liliopsida</taxon>
        <taxon>Poales</taxon>
        <taxon>Poaceae</taxon>
        <taxon>PACMAD clade</taxon>
        <taxon>Arundinoideae</taxon>
        <taxon>Arundineae</taxon>
        <taxon>Arundo</taxon>
    </lineage>
</organism>
<reference evidence="1" key="1">
    <citation type="submission" date="2014-09" db="EMBL/GenBank/DDBJ databases">
        <authorList>
            <person name="Magalhaes I.L.F."/>
            <person name="Oliveira U."/>
            <person name="Santos F.R."/>
            <person name="Vidigal T.H.D.A."/>
            <person name="Brescovit A.D."/>
            <person name="Santos A.J."/>
        </authorList>
    </citation>
    <scope>NUCLEOTIDE SEQUENCE</scope>
    <source>
        <tissue evidence="1">Shoot tissue taken approximately 20 cm above the soil surface</tissue>
    </source>
</reference>
<protein>
    <submittedName>
        <fullName evidence="1">Uncharacterized protein</fullName>
    </submittedName>
</protein>
<name>A0A0A9CQV3_ARUDO</name>
<sequence length="76" mass="8649">MAFCHRINVVRFLRRESSPGSIPARLFCASPSTWRLAHSVSSTGMGPERSLRPARMTRRRWSARMEAGILPVRLLL</sequence>
<accession>A0A0A9CQV3</accession>